<dbReference type="Pfam" id="PF21603">
    <property type="entry name" value="Bdbt-like_TPR"/>
    <property type="match status" value="1"/>
</dbReference>
<dbReference type="PANTHER" id="PTHR43157">
    <property type="entry name" value="PHOSPHATIDYLINOSITOL-GLYCAN BIOSYNTHESIS CLASS F PROTEIN-RELATED"/>
    <property type="match status" value="1"/>
</dbReference>
<dbReference type="InterPro" id="IPR040478">
    <property type="entry name" value="FKBP_N_2"/>
</dbReference>
<dbReference type="EMBL" id="QBLH01000743">
    <property type="protein sequence ID" value="TGZ54331.1"/>
    <property type="molecule type" value="Genomic_DNA"/>
</dbReference>
<dbReference type="SUPFAM" id="SSF48452">
    <property type="entry name" value="TPR-like"/>
    <property type="match status" value="1"/>
</dbReference>
<dbReference type="InterPro" id="IPR002347">
    <property type="entry name" value="SDR_fam"/>
</dbReference>
<evidence type="ECO:0000259" key="3">
    <source>
        <dbReference type="Pfam" id="PF18023"/>
    </source>
</evidence>
<evidence type="ECO:0000256" key="2">
    <source>
        <dbReference type="PROSITE-ProRule" id="PRU00339"/>
    </source>
</evidence>
<dbReference type="Pfam" id="PF18023">
    <property type="entry name" value="FKBP_N_2"/>
    <property type="match status" value="1"/>
</dbReference>
<dbReference type="SMART" id="SM00028">
    <property type="entry name" value="TPR"/>
    <property type="match status" value="3"/>
</dbReference>
<keyword evidence="2" id="KW-0802">TPR repeat</keyword>
<dbReference type="Gene3D" id="2.40.30.320">
    <property type="match status" value="1"/>
</dbReference>
<dbReference type="PRINTS" id="PR00080">
    <property type="entry name" value="SDRFAMILY"/>
</dbReference>
<dbReference type="Proteomes" id="UP000310200">
    <property type="component" value="Unassembled WGS sequence"/>
</dbReference>
<keyword evidence="6" id="KW-1185">Reference proteome</keyword>
<dbReference type="Gene3D" id="1.25.40.10">
    <property type="entry name" value="Tetratricopeptide repeat domain"/>
    <property type="match status" value="1"/>
</dbReference>
<sequence length="611" mass="68872">MRWITSKPVVYTSLAATTIGAALLTKDYMGGPKYEGKENLEDKVVIVTGANSGIGKAVTTELAKRKAKVIMACRDMEKCETERRSIVLDTKNKYVYCRKCDLASQESIRKFVTQFKKEYGKLHILINNAGVMRCPKSHTKDGIEMQLGVNYMGPFLLTNLLLDVLQASAPSRIVNLASVAYRAAEINVKDLNWENDYDAGGAYAQSKLAMMLFTRELANRLKGTDVTVNAVHPGIVDTNITRHMFVYTNFFTRFLLYPFAWPFIKAPLQAAQTVLHAALDPSLTNVSGCYLANSEIKELTEEAKDDDLAKWLWKVGEKIDRRFVIMVPQLWESADKSVKKEVLKPGVFTKKPTECSTCTVIVDKINVTGTSEADLREKYHSAILDGEPEKTVTVGEASSEIDENVERAICMMNVSERSLVTIVLSPKRSDESIVSNESTIVKFEITLTQCKRHKPVWEWSAEEKYEVALRYKERGAELFKDSRIVDAFHKFSRACKLLITLEPIADLELDKQLEYNINDLRLALYNNMAICQLKRKNFQHVVTLCTKVLDKDGINVKALYRRGVAYGSMGDNEKAITDLKAVLTLESSNHSAKEQFDVYNTRTIISPVQLM</sequence>
<evidence type="ECO:0000259" key="4">
    <source>
        <dbReference type="Pfam" id="PF21603"/>
    </source>
</evidence>
<dbReference type="Gene3D" id="3.40.50.720">
    <property type="entry name" value="NAD(P)-binding Rossmann-like Domain"/>
    <property type="match status" value="1"/>
</dbReference>
<dbReference type="GO" id="GO:0016491">
    <property type="term" value="F:oxidoreductase activity"/>
    <property type="evidence" value="ECO:0007669"/>
    <property type="project" value="UniProtKB-KW"/>
</dbReference>
<protein>
    <submittedName>
        <fullName evidence="5">Retinol dehydrogenase 13</fullName>
    </submittedName>
</protein>
<organism evidence="5 6">
    <name type="scientific">Temnothorax longispinosus</name>
    <dbReference type="NCBI Taxonomy" id="300112"/>
    <lineage>
        <taxon>Eukaryota</taxon>
        <taxon>Metazoa</taxon>
        <taxon>Ecdysozoa</taxon>
        <taxon>Arthropoda</taxon>
        <taxon>Hexapoda</taxon>
        <taxon>Insecta</taxon>
        <taxon>Pterygota</taxon>
        <taxon>Neoptera</taxon>
        <taxon>Endopterygota</taxon>
        <taxon>Hymenoptera</taxon>
        <taxon>Apocrita</taxon>
        <taxon>Aculeata</taxon>
        <taxon>Formicoidea</taxon>
        <taxon>Formicidae</taxon>
        <taxon>Myrmicinae</taxon>
        <taxon>Temnothorax</taxon>
    </lineage>
</organism>
<name>A0A4S2KWH7_9HYME</name>
<feature type="domain" description="Bride of doubletime-like TPR" evidence="4">
    <location>
        <begin position="461"/>
        <end position="542"/>
    </location>
</feature>
<dbReference type="PROSITE" id="PS00061">
    <property type="entry name" value="ADH_SHORT"/>
    <property type="match status" value="1"/>
</dbReference>
<evidence type="ECO:0000256" key="1">
    <source>
        <dbReference type="ARBA" id="ARBA00023002"/>
    </source>
</evidence>
<dbReference type="Pfam" id="PF00106">
    <property type="entry name" value="adh_short"/>
    <property type="match status" value="1"/>
</dbReference>
<dbReference type="InterPro" id="IPR019734">
    <property type="entry name" value="TPR_rpt"/>
</dbReference>
<dbReference type="InterPro" id="IPR036291">
    <property type="entry name" value="NAD(P)-bd_dom_sf"/>
</dbReference>
<gene>
    <name evidence="5" type="ORF">DBV15_08199</name>
</gene>
<comment type="caution">
    <text evidence="5">The sequence shown here is derived from an EMBL/GenBank/DDBJ whole genome shotgun (WGS) entry which is preliminary data.</text>
</comment>
<evidence type="ECO:0000313" key="6">
    <source>
        <dbReference type="Proteomes" id="UP000310200"/>
    </source>
</evidence>
<dbReference type="InterPro" id="IPR020904">
    <property type="entry name" value="Sc_DH/Rdtase_CS"/>
</dbReference>
<dbReference type="InterPro" id="IPR048919">
    <property type="entry name" value="Bdbt-like_TPR"/>
</dbReference>
<dbReference type="PANTHER" id="PTHR43157:SF31">
    <property type="entry name" value="PHOSPHATIDYLINOSITOL-GLYCAN BIOSYNTHESIS CLASS F PROTEIN"/>
    <property type="match status" value="1"/>
</dbReference>
<evidence type="ECO:0000313" key="5">
    <source>
        <dbReference type="EMBL" id="TGZ54331.1"/>
    </source>
</evidence>
<proteinExistence type="predicted"/>
<reference evidence="5 6" key="1">
    <citation type="journal article" date="2019" name="Philos. Trans. R. Soc. Lond., B, Biol. Sci.">
        <title>Ant behaviour and brain gene expression of defending hosts depend on the ecological success of the intruding social parasite.</title>
        <authorList>
            <person name="Kaur R."/>
            <person name="Stoldt M."/>
            <person name="Jongepier E."/>
            <person name="Feldmeyer B."/>
            <person name="Menzel F."/>
            <person name="Bornberg-Bauer E."/>
            <person name="Foitzik S."/>
        </authorList>
    </citation>
    <scope>NUCLEOTIDE SEQUENCE [LARGE SCALE GENOMIC DNA]</scope>
    <source>
        <tissue evidence="5">Whole body</tissue>
    </source>
</reference>
<dbReference type="SUPFAM" id="SSF51735">
    <property type="entry name" value="NAD(P)-binding Rossmann-fold domains"/>
    <property type="match status" value="1"/>
</dbReference>
<dbReference type="InterPro" id="IPR011990">
    <property type="entry name" value="TPR-like_helical_dom_sf"/>
</dbReference>
<accession>A0A4S2KWH7</accession>
<dbReference type="STRING" id="300112.A0A4S2KWH7"/>
<feature type="domain" description="BDBT FKBP like N-terminal" evidence="3">
    <location>
        <begin position="331"/>
        <end position="451"/>
    </location>
</feature>
<feature type="repeat" description="TPR" evidence="2">
    <location>
        <begin position="556"/>
        <end position="589"/>
    </location>
</feature>
<keyword evidence="1" id="KW-0560">Oxidoreductase</keyword>
<dbReference type="AlphaFoldDB" id="A0A4S2KWH7"/>
<dbReference type="PROSITE" id="PS50005">
    <property type="entry name" value="TPR"/>
    <property type="match status" value="1"/>
</dbReference>
<dbReference type="PRINTS" id="PR00081">
    <property type="entry name" value="GDHRDH"/>
</dbReference>